<proteinExistence type="predicted"/>
<evidence type="ECO:0000313" key="2">
    <source>
        <dbReference type="Proteomes" id="UP000249614"/>
    </source>
</evidence>
<protein>
    <recommendedName>
        <fullName evidence="3">PD-(D/E)XK motif protein</fullName>
    </recommendedName>
</protein>
<evidence type="ECO:0008006" key="3">
    <source>
        <dbReference type="Google" id="ProtNLM"/>
    </source>
</evidence>
<name>A0A2W6IS81_STEMA</name>
<dbReference type="EMBL" id="LXXM01000023">
    <property type="protein sequence ID" value="PZS98387.1"/>
    <property type="molecule type" value="Genomic_DNA"/>
</dbReference>
<evidence type="ECO:0000313" key="1">
    <source>
        <dbReference type="EMBL" id="PZS98387.1"/>
    </source>
</evidence>
<dbReference type="AlphaFoldDB" id="A0A2W6IS81"/>
<dbReference type="Proteomes" id="UP000249614">
    <property type="component" value="Unassembled WGS sequence"/>
</dbReference>
<accession>A0A2W6IS81</accession>
<reference evidence="1 2" key="1">
    <citation type="submission" date="2016-05" db="EMBL/GenBank/DDBJ databases">
        <authorList>
            <person name="Lavstsen T."/>
            <person name="Jespersen J.S."/>
        </authorList>
    </citation>
    <scope>NUCLEOTIDE SEQUENCE [LARGE SCALE GENOMIC DNA]</scope>
    <source>
        <strain evidence="1 2">SM-5815</strain>
    </source>
</reference>
<dbReference type="Pfam" id="PF14390">
    <property type="entry name" value="DUF4420"/>
    <property type="match status" value="1"/>
</dbReference>
<dbReference type="InterPro" id="IPR025534">
    <property type="entry name" value="DUF4420"/>
</dbReference>
<sequence>MFLRRPGDRDVFLTLCRDVIAYSCIDGSQEDAARRFFRRLEHWHLLMSRARTDAMDAHEVRGLIGELVILEQLMLSVGAEAAIASWVAPDDHPQDFALEKMILEIKTRTSGSRPHVQISSLEQLQASHLPLFLVAIELVEAQGDSARCLNEVCADVLGIARAHGLVVEDRLEVALLKRGYVRNDAYNAVKYRNAGISSYSVGEDFPRIRRSEIDSRVVRANYVLDLSSLTSFIVPIEKILH</sequence>
<organism evidence="1 2">
    <name type="scientific">Stenotrophomonas maltophilia</name>
    <name type="common">Pseudomonas maltophilia</name>
    <name type="synonym">Xanthomonas maltophilia</name>
    <dbReference type="NCBI Taxonomy" id="40324"/>
    <lineage>
        <taxon>Bacteria</taxon>
        <taxon>Pseudomonadati</taxon>
        <taxon>Pseudomonadota</taxon>
        <taxon>Gammaproteobacteria</taxon>
        <taxon>Lysobacterales</taxon>
        <taxon>Lysobacteraceae</taxon>
        <taxon>Stenotrophomonas</taxon>
        <taxon>Stenotrophomonas maltophilia group</taxon>
    </lineage>
</organism>
<gene>
    <name evidence="1" type="ORF">A7X83_19990</name>
</gene>
<comment type="caution">
    <text evidence="1">The sequence shown here is derived from an EMBL/GenBank/DDBJ whole genome shotgun (WGS) entry which is preliminary data.</text>
</comment>